<gene>
    <name evidence="2" type="ORF">M123_4415</name>
</gene>
<organism evidence="2 3">
    <name type="scientific">Bacteroides fragilis str. 3976T8</name>
    <dbReference type="NCBI Taxonomy" id="1339314"/>
    <lineage>
        <taxon>Bacteria</taxon>
        <taxon>Pseudomonadati</taxon>
        <taxon>Bacteroidota</taxon>
        <taxon>Bacteroidia</taxon>
        <taxon>Bacteroidales</taxon>
        <taxon>Bacteroidaceae</taxon>
        <taxon>Bacteroides</taxon>
    </lineage>
</organism>
<accession>A0A016CIX0</accession>
<dbReference type="RefSeq" id="WP_005791482.1">
    <property type="nucleotide sequence ID" value="NZ_JGDS01000068.1"/>
</dbReference>
<keyword evidence="1" id="KW-0732">Signal</keyword>
<protein>
    <submittedName>
        <fullName evidence="2">Phosphate-selective porin O and P family protein</fullName>
    </submittedName>
</protein>
<sequence length="395" mass="45145">MKKLMAMLLLAGSIQGVYAQKTEKKEMFLENKSLYEELTNVQKKTDKFNLYLNMQGSFDANFRNGFDEGVFKMRQLRIEAKGNLNSWLSYRYRQRLNRSNEGGGMIDNIPTSIDYAGIGVKLNDQFSFFAGKQCTAYGGFEFDLNPIDIYQYSDMIENMSNFMTGLNIGYNITPTQQLNLQILNSRNSSFDKTYGITEDSEGKLPDLKSGKMPLVYTLNWNGNFNEVFKTRWSASVMSEAKGKNLYYYAVGNELNLDKFNMFVDFMYSQEGIDRNGTITGIVGNAGGHNAFNAGYLSVVTKLNYRFLPKWNAFVKGMYETASVTKAADGIEKGNYRTSWGYLAGVEFYPMKTNLHFFLTYVGRSYDFTHRAKVLGQENYSTNRLSLGFIYQLPMF</sequence>
<evidence type="ECO:0000256" key="1">
    <source>
        <dbReference type="SAM" id="SignalP"/>
    </source>
</evidence>
<dbReference type="InterPro" id="IPR010870">
    <property type="entry name" value="Porin_O/P"/>
</dbReference>
<dbReference type="EMBL" id="JGDS01000068">
    <property type="protein sequence ID" value="EXZ71349.1"/>
    <property type="molecule type" value="Genomic_DNA"/>
</dbReference>
<dbReference type="Pfam" id="PF07396">
    <property type="entry name" value="Porin_O_P"/>
    <property type="match status" value="1"/>
</dbReference>
<name>A0A016CIX0_BACFG</name>
<reference evidence="2 3" key="1">
    <citation type="submission" date="2014-02" db="EMBL/GenBank/DDBJ databases">
        <authorList>
            <person name="Sears C."/>
            <person name="Carroll K."/>
            <person name="Sack B.R."/>
            <person name="Qadri F."/>
            <person name="Myers L.L."/>
            <person name="Chung G.-T."/>
            <person name="Escheverria P."/>
            <person name="Fraser C.M."/>
            <person name="Sadzewicz L."/>
            <person name="Shefchek K.A."/>
            <person name="Tallon L."/>
            <person name="Das S.P."/>
            <person name="Daugherty S."/>
            <person name="Mongodin E.F."/>
        </authorList>
    </citation>
    <scope>NUCLEOTIDE SEQUENCE [LARGE SCALE GENOMIC DNA]</scope>
    <source>
        <strain evidence="2 3">3976T8</strain>
    </source>
</reference>
<feature type="signal peptide" evidence="1">
    <location>
        <begin position="1"/>
        <end position="19"/>
    </location>
</feature>
<dbReference type="PATRIC" id="fig|1339314.3.peg.4535"/>
<evidence type="ECO:0000313" key="3">
    <source>
        <dbReference type="Proteomes" id="UP000020938"/>
    </source>
</evidence>
<comment type="caution">
    <text evidence="2">The sequence shown here is derived from an EMBL/GenBank/DDBJ whole genome shotgun (WGS) entry which is preliminary data.</text>
</comment>
<proteinExistence type="predicted"/>
<dbReference type="AlphaFoldDB" id="A0A016CIX0"/>
<feature type="chain" id="PRO_5001481613" evidence="1">
    <location>
        <begin position="20"/>
        <end position="395"/>
    </location>
</feature>
<evidence type="ECO:0000313" key="2">
    <source>
        <dbReference type="EMBL" id="EXZ71349.1"/>
    </source>
</evidence>
<dbReference type="Proteomes" id="UP000020938">
    <property type="component" value="Unassembled WGS sequence"/>
</dbReference>